<keyword evidence="7" id="KW-1185">Reference proteome</keyword>
<dbReference type="GO" id="GO:0015833">
    <property type="term" value="P:peptide transport"/>
    <property type="evidence" value="ECO:0007669"/>
    <property type="project" value="TreeGrafter"/>
</dbReference>
<comment type="caution">
    <text evidence="6">The sequence shown here is derived from an EMBL/GenBank/DDBJ whole genome shotgun (WGS) entry which is preliminary data.</text>
</comment>
<evidence type="ECO:0000256" key="2">
    <source>
        <dbReference type="ARBA" id="ARBA00005695"/>
    </source>
</evidence>
<dbReference type="InterPro" id="IPR039424">
    <property type="entry name" value="SBP_5"/>
</dbReference>
<dbReference type="Gene3D" id="3.40.190.10">
    <property type="entry name" value="Periplasmic binding protein-like II"/>
    <property type="match status" value="1"/>
</dbReference>
<gene>
    <name evidence="6" type="ORF">KKC1_13560</name>
</gene>
<dbReference type="SUPFAM" id="SSF53850">
    <property type="entry name" value="Periplasmic binding protein-like II"/>
    <property type="match status" value="1"/>
</dbReference>
<feature type="domain" description="Solute-binding protein family 5" evidence="5">
    <location>
        <begin position="2"/>
        <end position="113"/>
    </location>
</feature>
<accession>A0A1Z5HRY3</accession>
<dbReference type="InterPro" id="IPR000914">
    <property type="entry name" value="SBP_5_dom"/>
</dbReference>
<comment type="subcellular location">
    <subcellularLocation>
        <location evidence="1">Cell envelope</location>
    </subcellularLocation>
</comment>
<evidence type="ECO:0000256" key="4">
    <source>
        <dbReference type="ARBA" id="ARBA00022729"/>
    </source>
</evidence>
<keyword evidence="4" id="KW-0732">Signal</keyword>
<evidence type="ECO:0000313" key="7">
    <source>
        <dbReference type="Proteomes" id="UP000197032"/>
    </source>
</evidence>
<evidence type="ECO:0000256" key="1">
    <source>
        <dbReference type="ARBA" id="ARBA00004196"/>
    </source>
</evidence>
<dbReference type="PANTHER" id="PTHR30290:SF10">
    <property type="entry name" value="PERIPLASMIC OLIGOPEPTIDE-BINDING PROTEIN-RELATED"/>
    <property type="match status" value="1"/>
</dbReference>
<dbReference type="Pfam" id="PF00496">
    <property type="entry name" value="SBP_bac_5"/>
    <property type="match status" value="1"/>
</dbReference>
<sequence length="125" mass="13822">MALESGEVDVIGVDMQGVEPVAARRLADSGKYQVMALHQAYLVAFYFNPKSEVLKDIKVRQAINYALNREEMVANLLEGYGVPAKGLVGFDTSIPWTNPNIKGYAYNPEKAKSAARGWFPPRETT</sequence>
<name>A0A1Z5HRY3_9FIRM</name>
<dbReference type="Gene3D" id="3.10.105.10">
    <property type="entry name" value="Dipeptide-binding Protein, Domain 3"/>
    <property type="match status" value="1"/>
</dbReference>
<evidence type="ECO:0000256" key="3">
    <source>
        <dbReference type="ARBA" id="ARBA00022448"/>
    </source>
</evidence>
<dbReference type="GO" id="GO:0030313">
    <property type="term" value="C:cell envelope"/>
    <property type="evidence" value="ECO:0007669"/>
    <property type="project" value="UniProtKB-SubCell"/>
</dbReference>
<evidence type="ECO:0000259" key="5">
    <source>
        <dbReference type="Pfam" id="PF00496"/>
    </source>
</evidence>
<protein>
    <submittedName>
        <fullName evidence="6">Extracellular substrate-binding protein</fullName>
    </submittedName>
</protein>
<proteinExistence type="inferred from homology"/>
<dbReference type="PANTHER" id="PTHR30290">
    <property type="entry name" value="PERIPLASMIC BINDING COMPONENT OF ABC TRANSPORTER"/>
    <property type="match status" value="1"/>
</dbReference>
<dbReference type="EMBL" id="BDGJ01000060">
    <property type="protein sequence ID" value="GAW92198.1"/>
    <property type="molecule type" value="Genomic_DNA"/>
</dbReference>
<evidence type="ECO:0000313" key="6">
    <source>
        <dbReference type="EMBL" id="GAW92198.1"/>
    </source>
</evidence>
<dbReference type="Proteomes" id="UP000197032">
    <property type="component" value="Unassembled WGS sequence"/>
</dbReference>
<dbReference type="GO" id="GO:1904680">
    <property type="term" value="F:peptide transmembrane transporter activity"/>
    <property type="evidence" value="ECO:0007669"/>
    <property type="project" value="TreeGrafter"/>
</dbReference>
<reference evidence="7" key="1">
    <citation type="journal article" date="2017" name="Appl. Environ. Microbiol.">
        <title>Genomic analysis of Calderihabitans maritimus KKC1, a thermophilic hydrogenogenic carboxydotrophic bacterium isolated from marine sediment.</title>
        <authorList>
            <person name="Omae K."/>
            <person name="Yoneda Y."/>
            <person name="Fukuyama Y."/>
            <person name="Yoshida T."/>
            <person name="Sako Y."/>
        </authorList>
    </citation>
    <scope>NUCLEOTIDE SEQUENCE [LARGE SCALE GENOMIC DNA]</scope>
    <source>
        <strain evidence="7">KKC1</strain>
    </source>
</reference>
<comment type="similarity">
    <text evidence="2">Belongs to the bacterial solute-binding protein 5 family.</text>
</comment>
<dbReference type="AlphaFoldDB" id="A0A1Z5HRY3"/>
<organism evidence="6 7">
    <name type="scientific">Calderihabitans maritimus</name>
    <dbReference type="NCBI Taxonomy" id="1246530"/>
    <lineage>
        <taxon>Bacteria</taxon>
        <taxon>Bacillati</taxon>
        <taxon>Bacillota</taxon>
        <taxon>Clostridia</taxon>
        <taxon>Neomoorellales</taxon>
        <taxon>Calderihabitantaceae</taxon>
        <taxon>Calderihabitans</taxon>
    </lineage>
</organism>
<keyword evidence="3" id="KW-0813">Transport</keyword>
<dbReference type="OrthoDB" id="239741at2"/>